<dbReference type="GO" id="GO:0016787">
    <property type="term" value="F:hydrolase activity"/>
    <property type="evidence" value="ECO:0007669"/>
    <property type="project" value="UniProtKB-KW"/>
</dbReference>
<dbReference type="SUPFAM" id="SSF56784">
    <property type="entry name" value="HAD-like"/>
    <property type="match status" value="1"/>
</dbReference>
<dbReference type="PANTHER" id="PTHR47478">
    <property type="match status" value="1"/>
</dbReference>
<dbReference type="InterPro" id="IPR023214">
    <property type="entry name" value="HAD_sf"/>
</dbReference>
<dbReference type="EMBL" id="RXOF01000001">
    <property type="protein sequence ID" value="RTQ53509.1"/>
    <property type="molecule type" value="Genomic_DNA"/>
</dbReference>
<dbReference type="InterPro" id="IPR036412">
    <property type="entry name" value="HAD-like_sf"/>
</dbReference>
<dbReference type="NCBIfam" id="TIGR01509">
    <property type="entry name" value="HAD-SF-IA-v3"/>
    <property type="match status" value="1"/>
</dbReference>
<dbReference type="SFLD" id="SFLDG01129">
    <property type="entry name" value="C1.5:_HAD__Beta-PGM__Phosphata"/>
    <property type="match status" value="1"/>
</dbReference>
<dbReference type="AlphaFoldDB" id="A0A431U8N2"/>
<evidence type="ECO:0000313" key="1">
    <source>
        <dbReference type="EMBL" id="RTQ53509.1"/>
    </source>
</evidence>
<dbReference type="InterPro" id="IPR052550">
    <property type="entry name" value="Pyrimidine_5'-ntase_YjjG"/>
</dbReference>
<dbReference type="SFLD" id="SFLDS00003">
    <property type="entry name" value="Haloacid_Dehalogenase"/>
    <property type="match status" value="1"/>
</dbReference>
<dbReference type="Pfam" id="PF00702">
    <property type="entry name" value="Hydrolase"/>
    <property type="match status" value="1"/>
</dbReference>
<dbReference type="Gene3D" id="3.40.50.1000">
    <property type="entry name" value="HAD superfamily/HAD-like"/>
    <property type="match status" value="1"/>
</dbReference>
<dbReference type="SFLD" id="SFLDG01135">
    <property type="entry name" value="C1.5.6:_HAD__Beta-PGM__Phospha"/>
    <property type="match status" value="1"/>
</dbReference>
<organism evidence="1 2">
    <name type="scientific">Hymenobacter gummosus</name>
    <dbReference type="NCBI Taxonomy" id="1776032"/>
    <lineage>
        <taxon>Bacteria</taxon>
        <taxon>Pseudomonadati</taxon>
        <taxon>Bacteroidota</taxon>
        <taxon>Cytophagia</taxon>
        <taxon>Cytophagales</taxon>
        <taxon>Hymenobacteraceae</taxon>
        <taxon>Hymenobacter</taxon>
    </lineage>
</organism>
<dbReference type="InterPro" id="IPR006439">
    <property type="entry name" value="HAD-SF_hydro_IA"/>
</dbReference>
<proteinExistence type="predicted"/>
<dbReference type="NCBIfam" id="TIGR01549">
    <property type="entry name" value="HAD-SF-IA-v1"/>
    <property type="match status" value="1"/>
</dbReference>
<dbReference type="PRINTS" id="PR00413">
    <property type="entry name" value="HADHALOGNASE"/>
</dbReference>
<gene>
    <name evidence="1" type="ORF">EJV47_01855</name>
</gene>
<dbReference type="OrthoDB" id="9802350at2"/>
<dbReference type="Gene3D" id="1.20.120.710">
    <property type="entry name" value="Haloacid dehalogenase hydrolase-like domain"/>
    <property type="match status" value="1"/>
</dbReference>
<sequence length="319" mass="34895">MMLSRSPTSTFISVDLPTLGLPMMLTKPARCGLGSVVTAGNQLRGTKVRLSARLGSMGSVIAAYGPVRPMAAGHGARPKYLCRIMPLTTVLFDLDDTLFDHAATARAALQASTAQFRFEPTVTLDELYRRYSEQLEAMHPRVLAGEIDHRTARRLRFQQLLAPYGVLPNEAAAEEFAGFHYGHYRRLRRPIAGALALLKALKPQYRLGIVTNNRTEEQQDKLQALGMTPLIDALITSEDVGATKPDPRIFRVALERLGARPEEAVLVGDNWTADVLGARAAGIRPVWLNRFGAACPDATVTMITSLEPLAEVRRLIVGA</sequence>
<dbReference type="PANTHER" id="PTHR47478:SF1">
    <property type="entry name" value="PYRIMIDINE 5'-NUCLEOTIDASE YJJG"/>
    <property type="match status" value="1"/>
</dbReference>
<keyword evidence="2" id="KW-1185">Reference proteome</keyword>
<dbReference type="Proteomes" id="UP000282184">
    <property type="component" value="Unassembled WGS sequence"/>
</dbReference>
<keyword evidence="1" id="KW-0378">Hydrolase</keyword>
<protein>
    <submittedName>
        <fullName evidence="1">HAD family hydrolase</fullName>
    </submittedName>
</protein>
<evidence type="ECO:0000313" key="2">
    <source>
        <dbReference type="Proteomes" id="UP000282184"/>
    </source>
</evidence>
<comment type="caution">
    <text evidence="1">The sequence shown here is derived from an EMBL/GenBank/DDBJ whole genome shotgun (WGS) entry which is preliminary data.</text>
</comment>
<accession>A0A431U8N2</accession>
<reference evidence="1 2" key="1">
    <citation type="submission" date="2018-12" db="EMBL/GenBank/DDBJ databases">
        <title>Hymenobacter gummosus sp. nov., isolated from a spring.</title>
        <authorList>
            <person name="Nie L."/>
        </authorList>
    </citation>
    <scope>NUCLEOTIDE SEQUENCE [LARGE SCALE GENOMIC DNA]</scope>
    <source>
        <strain evidence="1 2">KCTC 52166</strain>
    </source>
</reference>
<name>A0A431U8N2_9BACT</name>